<name>A0A9J6AAZ3_SOLCO</name>
<dbReference type="AlphaFoldDB" id="A0A9J6AAZ3"/>
<sequence length="261" mass="29800">MALIENEVEIMRTKKRPSGSLSKIGIWRTVKSPFFFAAKLREVASADLHREFIRHIDSRSIWGKKRRVIANHIGEVTRTRQARFDELDPEGKPLAFAGKGFELETSNMEINYRDMQDQRGLEEASAPKLRKKKTSQPKAPVLQKEGNKAKRMQDVHAMPIQNGLTPTKRVPLNEVSPLFQYAEKSTPEFSPDASASGKEYRGLRRKYLLLEEESFGLNKELREVEDEIKALEDEKLTLLDDLVVLEGLVDPSDIQSQGQRL</sequence>
<evidence type="ECO:0000256" key="1">
    <source>
        <dbReference type="SAM" id="Coils"/>
    </source>
</evidence>
<reference evidence="3 4" key="1">
    <citation type="submission" date="2020-09" db="EMBL/GenBank/DDBJ databases">
        <title>De no assembly of potato wild relative species, Solanum commersonii.</title>
        <authorList>
            <person name="Cho K."/>
        </authorList>
    </citation>
    <scope>NUCLEOTIDE SEQUENCE [LARGE SCALE GENOMIC DNA]</scope>
    <source>
        <strain evidence="3">LZ3.2</strain>
        <tissue evidence="3">Leaf</tissue>
    </source>
</reference>
<comment type="caution">
    <text evidence="3">The sequence shown here is derived from an EMBL/GenBank/DDBJ whole genome shotgun (WGS) entry which is preliminary data.</text>
</comment>
<keyword evidence="1" id="KW-0175">Coiled coil</keyword>
<organism evidence="3 4">
    <name type="scientific">Solanum commersonii</name>
    <name type="common">Commerson's wild potato</name>
    <name type="synonym">Commerson's nightshade</name>
    <dbReference type="NCBI Taxonomy" id="4109"/>
    <lineage>
        <taxon>Eukaryota</taxon>
        <taxon>Viridiplantae</taxon>
        <taxon>Streptophyta</taxon>
        <taxon>Embryophyta</taxon>
        <taxon>Tracheophyta</taxon>
        <taxon>Spermatophyta</taxon>
        <taxon>Magnoliopsida</taxon>
        <taxon>eudicotyledons</taxon>
        <taxon>Gunneridae</taxon>
        <taxon>Pentapetalae</taxon>
        <taxon>asterids</taxon>
        <taxon>lamiids</taxon>
        <taxon>Solanales</taxon>
        <taxon>Solanaceae</taxon>
        <taxon>Solanoideae</taxon>
        <taxon>Solaneae</taxon>
        <taxon>Solanum</taxon>
    </lineage>
</organism>
<evidence type="ECO:0000256" key="2">
    <source>
        <dbReference type="SAM" id="MobiDB-lite"/>
    </source>
</evidence>
<dbReference type="PANTHER" id="PTHR37740:SF1">
    <property type="entry name" value="OS02G0193500 PROTEIN"/>
    <property type="match status" value="1"/>
</dbReference>
<proteinExistence type="predicted"/>
<evidence type="ECO:0000313" key="4">
    <source>
        <dbReference type="Proteomes" id="UP000824120"/>
    </source>
</evidence>
<gene>
    <name evidence="3" type="ORF">H5410_007031</name>
</gene>
<keyword evidence="4" id="KW-1185">Reference proteome</keyword>
<dbReference type="EMBL" id="JACXVP010000002">
    <property type="protein sequence ID" value="KAG5621813.1"/>
    <property type="molecule type" value="Genomic_DNA"/>
</dbReference>
<accession>A0A9J6AAZ3</accession>
<dbReference type="PANTHER" id="PTHR37740">
    <property type="entry name" value="OS02G0193500 PROTEIN"/>
    <property type="match status" value="1"/>
</dbReference>
<evidence type="ECO:0000313" key="3">
    <source>
        <dbReference type="EMBL" id="KAG5621813.1"/>
    </source>
</evidence>
<feature type="compositionally biased region" description="Basic and acidic residues" evidence="2">
    <location>
        <begin position="113"/>
        <end position="122"/>
    </location>
</feature>
<dbReference type="Proteomes" id="UP000824120">
    <property type="component" value="Chromosome 2"/>
</dbReference>
<protein>
    <submittedName>
        <fullName evidence="3">Uncharacterized protein</fullName>
    </submittedName>
</protein>
<feature type="coiled-coil region" evidence="1">
    <location>
        <begin position="207"/>
        <end position="241"/>
    </location>
</feature>
<dbReference type="OrthoDB" id="1742859at2759"/>
<feature type="region of interest" description="Disordered" evidence="2">
    <location>
        <begin position="113"/>
        <end position="151"/>
    </location>
</feature>